<evidence type="ECO:0000313" key="14">
    <source>
        <dbReference type="Proteomes" id="UP000421408"/>
    </source>
</evidence>
<dbReference type="NCBIfam" id="TIGR00694">
    <property type="entry name" value="thiM"/>
    <property type="match status" value="1"/>
</dbReference>
<name>A0AA90UXL7_9BACT</name>
<dbReference type="AlphaFoldDB" id="A0AA90UXL7"/>
<dbReference type="GO" id="GO:0000287">
    <property type="term" value="F:magnesium ion binding"/>
    <property type="evidence" value="ECO:0007669"/>
    <property type="project" value="UniProtKB-UniRule"/>
</dbReference>
<dbReference type="Proteomes" id="UP000421408">
    <property type="component" value="Unassembled WGS sequence"/>
</dbReference>
<dbReference type="EMBL" id="VZCC01000054">
    <property type="protein sequence ID" value="MQN84038.1"/>
    <property type="molecule type" value="Genomic_DNA"/>
</dbReference>
<dbReference type="GO" id="GO:0009229">
    <property type="term" value="P:thiamine diphosphate biosynthetic process"/>
    <property type="evidence" value="ECO:0007669"/>
    <property type="project" value="UniProtKB-UniRule"/>
</dbReference>
<dbReference type="PANTHER" id="PTHR12592:SF0">
    <property type="entry name" value="ATP-DEPENDENT (S)-NAD(P)H-HYDRATE DEHYDRATASE"/>
    <property type="match status" value="1"/>
</dbReference>
<sequence length="263" mass="28404">MGTVYINNVVKQMKTDLRLIQEQQPLIHNITNYVAMNFVANSLLAIGASPIMARAEEEVEEISSKSNALALNLGVPESTTAHSMILAGEAAMKKRIPIVFDVVGVGATRFRMDIASQIILRCHPTVIKGNASEIQALYSHQIGMQGVDSHQETYEVEKQAKKLAQQLSCIIVVTGAIDFITDGERMAYVHEGHPMMSKVTAMGCTATGIVGAFLAVNSDPLEASFHAMKAMGIAGKRAASQSRGTGSMMINFLDELSNLMAYD</sequence>
<keyword evidence="7 11" id="KW-0418">Kinase</keyword>
<evidence type="ECO:0000256" key="7">
    <source>
        <dbReference type="ARBA" id="ARBA00022777"/>
    </source>
</evidence>
<dbReference type="GO" id="GO:0005524">
    <property type="term" value="F:ATP binding"/>
    <property type="evidence" value="ECO:0007669"/>
    <property type="project" value="UniProtKB-UniRule"/>
</dbReference>
<keyword evidence="10 11" id="KW-0784">Thiamine biosynthesis</keyword>
<evidence type="ECO:0000313" key="13">
    <source>
        <dbReference type="EMBL" id="MQN84038.1"/>
    </source>
</evidence>
<feature type="binding site" evidence="11">
    <location>
        <position position="174"/>
    </location>
    <ligand>
        <name>ATP</name>
        <dbReference type="ChEBI" id="CHEBI:30616"/>
    </ligand>
</feature>
<dbReference type="NCBIfam" id="NF006830">
    <property type="entry name" value="PRK09355.1"/>
    <property type="match status" value="1"/>
</dbReference>
<dbReference type="SUPFAM" id="SSF53613">
    <property type="entry name" value="Ribokinase-like"/>
    <property type="match status" value="1"/>
</dbReference>
<evidence type="ECO:0000256" key="5">
    <source>
        <dbReference type="ARBA" id="ARBA00022723"/>
    </source>
</evidence>
<dbReference type="PRINTS" id="PR01099">
    <property type="entry name" value="HYETHTZKNASE"/>
</dbReference>
<dbReference type="PIRSF" id="PIRSF000513">
    <property type="entry name" value="Thz_kinase"/>
    <property type="match status" value="1"/>
</dbReference>
<dbReference type="GO" id="GO:0047453">
    <property type="term" value="F:ATP-dependent NAD(P)H-hydrate dehydratase activity"/>
    <property type="evidence" value="ECO:0007669"/>
    <property type="project" value="TreeGrafter"/>
</dbReference>
<keyword evidence="9 11" id="KW-0460">Magnesium</keyword>
<feature type="binding site" evidence="11">
    <location>
        <position position="52"/>
    </location>
    <ligand>
        <name>substrate</name>
    </ligand>
</feature>
<comment type="pathway">
    <text evidence="3 11">Cofactor biosynthesis; thiamine diphosphate biosynthesis; 4-methyl-5-(2-phosphoethyl)-thiazole from 5-(2-hydroxyethyl)-4-methylthiazole: step 1/1.</text>
</comment>
<keyword evidence="5 11" id="KW-0479">Metal-binding</keyword>
<feature type="binding site" evidence="11">
    <location>
        <position position="128"/>
    </location>
    <ligand>
        <name>ATP</name>
        <dbReference type="ChEBI" id="CHEBI:30616"/>
    </ligand>
</feature>
<keyword evidence="6 11" id="KW-0547">Nucleotide-binding</keyword>
<comment type="cofactor">
    <cofactor evidence="2 11">
        <name>Mg(2+)</name>
        <dbReference type="ChEBI" id="CHEBI:18420"/>
    </cofactor>
</comment>
<dbReference type="CDD" id="cd01170">
    <property type="entry name" value="THZ_kinase"/>
    <property type="match status" value="1"/>
</dbReference>
<comment type="catalytic activity">
    <reaction evidence="1 11">
        <text>5-(2-hydroxyethyl)-4-methylthiazole + ATP = 4-methyl-5-(2-phosphooxyethyl)-thiazole + ADP + H(+)</text>
        <dbReference type="Rhea" id="RHEA:24212"/>
        <dbReference type="ChEBI" id="CHEBI:15378"/>
        <dbReference type="ChEBI" id="CHEBI:17957"/>
        <dbReference type="ChEBI" id="CHEBI:30616"/>
        <dbReference type="ChEBI" id="CHEBI:58296"/>
        <dbReference type="ChEBI" id="CHEBI:456216"/>
        <dbReference type="EC" id="2.7.1.50"/>
    </reaction>
</comment>
<dbReference type="Pfam" id="PF02110">
    <property type="entry name" value="HK"/>
    <property type="match status" value="1"/>
</dbReference>
<evidence type="ECO:0000313" key="12">
    <source>
        <dbReference type="EMBL" id="MQN77367.1"/>
    </source>
</evidence>
<dbReference type="HAMAP" id="MF_00228">
    <property type="entry name" value="Thz_kinase"/>
    <property type="match status" value="1"/>
</dbReference>
<dbReference type="GO" id="GO:0110051">
    <property type="term" value="P:metabolite repair"/>
    <property type="evidence" value="ECO:0007669"/>
    <property type="project" value="TreeGrafter"/>
</dbReference>
<proteinExistence type="inferred from homology"/>
<comment type="function">
    <text evidence="11">Catalyzes the phosphorylation of the hydroxyl group of 4-methyl-5-beta-hydroxyethylthiazole (THZ).</text>
</comment>
<dbReference type="Gene3D" id="3.40.1190.20">
    <property type="match status" value="1"/>
</dbReference>
<dbReference type="PANTHER" id="PTHR12592">
    <property type="entry name" value="ATP-DEPENDENT (S)-NAD(P)H-HYDRATE DEHYDRATASE FAMILY MEMBER"/>
    <property type="match status" value="1"/>
</dbReference>
<dbReference type="EC" id="2.7.1.50" evidence="11"/>
<dbReference type="InterPro" id="IPR029056">
    <property type="entry name" value="Ribokinase-like"/>
</dbReference>
<evidence type="ECO:0000256" key="2">
    <source>
        <dbReference type="ARBA" id="ARBA00001946"/>
    </source>
</evidence>
<organism evidence="13 14">
    <name type="scientific">Segatella copri</name>
    <dbReference type="NCBI Taxonomy" id="165179"/>
    <lineage>
        <taxon>Bacteria</taxon>
        <taxon>Pseudomonadati</taxon>
        <taxon>Bacteroidota</taxon>
        <taxon>Bacteroidia</taxon>
        <taxon>Bacteroidales</taxon>
        <taxon>Prevotellaceae</taxon>
        <taxon>Segatella</taxon>
    </lineage>
</organism>
<reference evidence="13" key="2">
    <citation type="submission" date="2022-12" db="EMBL/GenBank/DDBJ databases">
        <title>Distinct polysaccharide growth profiles of human intestinal Prevotella copri isolates.</title>
        <authorList>
            <person name="Fehlner-Peach H."/>
            <person name="Magnabosco C."/>
            <person name="Raghavan V."/>
            <person name="Scher J.U."/>
            <person name="Tett A."/>
            <person name="Cox L.M."/>
            <person name="Gottsegen C."/>
            <person name="Watters A."/>
            <person name="Wiltshire- Gordon J.D."/>
            <person name="Segata N."/>
            <person name="Bonneau R."/>
            <person name="Littman D.R."/>
        </authorList>
    </citation>
    <scope>NUCLEOTIDE SEQUENCE</scope>
    <source>
        <strain evidence="13">IAA108</strain>
    </source>
</reference>
<dbReference type="Proteomes" id="UP000423156">
    <property type="component" value="Unassembled WGS sequence"/>
</dbReference>
<evidence type="ECO:0000256" key="6">
    <source>
        <dbReference type="ARBA" id="ARBA00022741"/>
    </source>
</evidence>
<keyword evidence="4 11" id="KW-0808">Transferase</keyword>
<accession>A0AA90UXL7</accession>
<comment type="caution">
    <text evidence="13">The sequence shown here is derived from an EMBL/GenBank/DDBJ whole genome shotgun (WGS) entry which is preliminary data.</text>
</comment>
<gene>
    <name evidence="11 13" type="primary">thiM</name>
    <name evidence="12" type="ORF">F7D71_05720</name>
    <name evidence="13" type="ORF">F7D74_08625</name>
</gene>
<dbReference type="GO" id="GO:0004417">
    <property type="term" value="F:hydroxyethylthiazole kinase activity"/>
    <property type="evidence" value="ECO:0007669"/>
    <property type="project" value="UniProtKB-UniRule"/>
</dbReference>
<evidence type="ECO:0000256" key="8">
    <source>
        <dbReference type="ARBA" id="ARBA00022840"/>
    </source>
</evidence>
<evidence type="ECO:0000256" key="1">
    <source>
        <dbReference type="ARBA" id="ARBA00001771"/>
    </source>
</evidence>
<evidence type="ECO:0000256" key="3">
    <source>
        <dbReference type="ARBA" id="ARBA00004868"/>
    </source>
</evidence>
<keyword evidence="8 11" id="KW-0067">ATP-binding</keyword>
<dbReference type="EMBL" id="VZBZ01000076">
    <property type="protein sequence ID" value="MQN77367.1"/>
    <property type="molecule type" value="Genomic_DNA"/>
</dbReference>
<evidence type="ECO:0000256" key="10">
    <source>
        <dbReference type="ARBA" id="ARBA00022977"/>
    </source>
</evidence>
<dbReference type="GO" id="GO:0009228">
    <property type="term" value="P:thiamine biosynthetic process"/>
    <property type="evidence" value="ECO:0007669"/>
    <property type="project" value="UniProtKB-KW"/>
</dbReference>
<dbReference type="InterPro" id="IPR000417">
    <property type="entry name" value="Hyethyz_kinase"/>
</dbReference>
<comment type="similarity">
    <text evidence="11">Belongs to the Thz kinase family.</text>
</comment>
<evidence type="ECO:0000256" key="4">
    <source>
        <dbReference type="ARBA" id="ARBA00022679"/>
    </source>
</evidence>
<evidence type="ECO:0000256" key="9">
    <source>
        <dbReference type="ARBA" id="ARBA00022842"/>
    </source>
</evidence>
<evidence type="ECO:0000256" key="11">
    <source>
        <dbReference type="HAMAP-Rule" id="MF_00228"/>
    </source>
</evidence>
<reference evidence="14 15" key="1">
    <citation type="submission" date="2019-09" db="EMBL/GenBank/DDBJ databases">
        <title>Distinct polysaccharide growth profiles of human intestinal Prevotella copri isolates.</title>
        <authorList>
            <person name="Fehlner-Peach H."/>
            <person name="Magnabosco C."/>
            <person name="Raghavan V."/>
            <person name="Scher J.U."/>
            <person name="Tett A."/>
            <person name="Cox L.M."/>
            <person name="Gottsegen C."/>
            <person name="Watters A."/>
            <person name="Wiltshire- Gordon J.D."/>
            <person name="Segata N."/>
            <person name="Bonneau R."/>
            <person name="Littman D.R."/>
        </authorList>
    </citation>
    <scope>NUCLEOTIDE SEQUENCE [LARGE SCALE GENOMIC DNA]</scope>
    <source>
        <strain evidence="12 15">BU41712</strain>
        <strain evidence="14">iAA108</strain>
    </source>
</reference>
<feature type="binding site" evidence="11">
    <location>
        <position position="201"/>
    </location>
    <ligand>
        <name>substrate</name>
    </ligand>
</feature>
<evidence type="ECO:0000313" key="15">
    <source>
        <dbReference type="Proteomes" id="UP000423156"/>
    </source>
</evidence>
<protein>
    <recommendedName>
        <fullName evidence="11">Hydroxyethylthiazole kinase</fullName>
        <ecNumber evidence="11">2.7.1.50</ecNumber>
    </recommendedName>
    <alternativeName>
        <fullName evidence="11">4-methyl-5-beta-hydroxyethylthiazole kinase</fullName>
        <shortName evidence="11">TH kinase</shortName>
        <shortName evidence="11">Thz kinase</shortName>
    </alternativeName>
</protein>